<dbReference type="RefSeq" id="WP_212216593.1">
    <property type="nucleotide sequence ID" value="NZ_JAGUCO010000010.1"/>
</dbReference>
<dbReference type="InterPro" id="IPR011250">
    <property type="entry name" value="OMP/PagP_B-barrel"/>
</dbReference>
<dbReference type="Pfam" id="PF13505">
    <property type="entry name" value="OMP_b-brl"/>
    <property type="match status" value="1"/>
</dbReference>
<feature type="chain" id="PRO_5046392274" description="Outer membrane protein beta-barrel domain-containing protein" evidence="2">
    <location>
        <begin position="23"/>
        <end position="190"/>
    </location>
</feature>
<name>A0ABS5JWZ8_9BACT</name>
<protein>
    <recommendedName>
        <fullName evidence="3">Outer membrane protein beta-barrel domain-containing protein</fullName>
    </recommendedName>
</protein>
<evidence type="ECO:0000256" key="1">
    <source>
        <dbReference type="ARBA" id="ARBA00022729"/>
    </source>
</evidence>
<proteinExistence type="predicted"/>
<evidence type="ECO:0000256" key="2">
    <source>
        <dbReference type="SAM" id="SignalP"/>
    </source>
</evidence>
<dbReference type="Proteomes" id="UP000708576">
    <property type="component" value="Unassembled WGS sequence"/>
</dbReference>
<gene>
    <name evidence="4" type="ORF">KEM10_13730</name>
</gene>
<accession>A0ABS5JWZ8</accession>
<sequence>MRTIKMYLVLGALCVLGLTAKAQDSKFMLGAGLDYATDIDNLGIHLKGLYLINDDWEADAGYTYYFKKNYTNWSALDFNGHYVFTSSDKGVLYALAGLNVTFYKIKYDDIVGDYTTGYDDYYGEYYGDEYSDLMVSMTSDMEAKGSEVGLNIGLGGRMGLSDNLFLSGEIKYTLGGADYLNIGAGLMYCF</sequence>
<keyword evidence="1 2" id="KW-0732">Signal</keyword>
<dbReference type="InterPro" id="IPR027385">
    <property type="entry name" value="Beta-barrel_OMP"/>
</dbReference>
<comment type="caution">
    <text evidence="4">The sequence shown here is derived from an EMBL/GenBank/DDBJ whole genome shotgun (WGS) entry which is preliminary data.</text>
</comment>
<organism evidence="4 5">
    <name type="scientific">Carboxylicivirga linearis</name>
    <dbReference type="NCBI Taxonomy" id="1628157"/>
    <lineage>
        <taxon>Bacteria</taxon>
        <taxon>Pseudomonadati</taxon>
        <taxon>Bacteroidota</taxon>
        <taxon>Bacteroidia</taxon>
        <taxon>Marinilabiliales</taxon>
        <taxon>Marinilabiliaceae</taxon>
        <taxon>Carboxylicivirga</taxon>
    </lineage>
</organism>
<feature type="signal peptide" evidence="2">
    <location>
        <begin position="1"/>
        <end position="22"/>
    </location>
</feature>
<dbReference type="EMBL" id="JAGUCO010000010">
    <property type="protein sequence ID" value="MBS2099349.1"/>
    <property type="molecule type" value="Genomic_DNA"/>
</dbReference>
<evidence type="ECO:0000313" key="5">
    <source>
        <dbReference type="Proteomes" id="UP000708576"/>
    </source>
</evidence>
<evidence type="ECO:0000259" key="3">
    <source>
        <dbReference type="Pfam" id="PF13505"/>
    </source>
</evidence>
<dbReference type="Gene3D" id="2.40.160.20">
    <property type="match status" value="1"/>
</dbReference>
<keyword evidence="5" id="KW-1185">Reference proteome</keyword>
<feature type="domain" description="Outer membrane protein beta-barrel" evidence="3">
    <location>
        <begin position="16"/>
        <end position="190"/>
    </location>
</feature>
<dbReference type="SUPFAM" id="SSF56925">
    <property type="entry name" value="OMPA-like"/>
    <property type="match status" value="1"/>
</dbReference>
<evidence type="ECO:0000313" key="4">
    <source>
        <dbReference type="EMBL" id="MBS2099349.1"/>
    </source>
</evidence>
<reference evidence="4 5" key="1">
    <citation type="journal article" date="2015" name="Int. J. Syst. Evol. Microbiol.">
        <title>Carboxylicivirga linearis sp. nov., isolated from a sea cucumber culture pond.</title>
        <authorList>
            <person name="Wang F.Q."/>
            <person name="Zhou Y.X."/>
            <person name="Lin X.Z."/>
            <person name="Chen G.J."/>
            <person name="Du Z.J."/>
        </authorList>
    </citation>
    <scope>NUCLEOTIDE SEQUENCE [LARGE SCALE GENOMIC DNA]</scope>
    <source>
        <strain evidence="4 5">FB218</strain>
    </source>
</reference>